<proteinExistence type="predicted"/>
<evidence type="ECO:0000313" key="5">
    <source>
        <dbReference type="EMBL" id="MDK2562815.1"/>
    </source>
</evidence>
<feature type="compositionally biased region" description="Low complexity" evidence="2">
    <location>
        <begin position="195"/>
        <end position="209"/>
    </location>
</feature>
<feature type="domain" description="G5" evidence="4">
    <location>
        <begin position="85"/>
        <end position="165"/>
    </location>
</feature>
<dbReference type="RefSeq" id="WP_284131774.1">
    <property type="nucleotide sequence ID" value="NZ_JASKYM010000001.1"/>
</dbReference>
<gene>
    <name evidence="5" type="ORF">QOZ84_04575</name>
</gene>
<accession>A0ABT7E7B1</accession>
<name>A0ABT7E7B1_9FIRM</name>
<comment type="caution">
    <text evidence="5">The sequence shown here is derived from an EMBL/GenBank/DDBJ whole genome shotgun (WGS) entry which is preliminary data.</text>
</comment>
<dbReference type="Pfam" id="PF07501">
    <property type="entry name" value="G5"/>
    <property type="match status" value="1"/>
</dbReference>
<reference evidence="5 6" key="1">
    <citation type="submission" date="2023-05" db="EMBL/GenBank/DDBJ databases">
        <title>Rombocin, a short stable natural nisin variant, displays selective antimicrobial activity against Listeria monocytogenes and employs dual mode of action to kill target bacterial strains.</title>
        <authorList>
            <person name="Wambui J."/>
            <person name="Stephan R."/>
            <person name="Kuipers O.P."/>
        </authorList>
    </citation>
    <scope>NUCLEOTIDE SEQUENCE [LARGE SCALE GENOMIC DNA]</scope>
    <source>
        <strain evidence="5 6">RC002</strain>
    </source>
</reference>
<keyword evidence="3" id="KW-0472">Membrane</keyword>
<dbReference type="InterPro" id="IPR051933">
    <property type="entry name" value="Resuscitation_pf_RpfB"/>
</dbReference>
<dbReference type="PANTHER" id="PTHR39160:SF4">
    <property type="entry name" value="RESUSCITATION-PROMOTING FACTOR RPFB"/>
    <property type="match status" value="1"/>
</dbReference>
<keyword evidence="1" id="KW-0732">Signal</keyword>
<sequence>MNLKNNKKLKLSIFTAILSLGILGGGYFILNKEVTLVVKGEERVVSTFKPNVKELLDEQNIKYDGNDIINLSLDSKLTDKSKIEVIDVKEETIKENKEVPFEVNIVEDKDLAKGESEISTEGKTGKNELVYKVTYHNDKKIEKKFIEEVALAKPIDKVVRKGTKVEVKEEVKVASSRGENIRTNLRSNDNKSESRSTASNNNSNNNSNSDGKRMQVVATAYTGHSITSTGTTPKWGTIAVDPSVIPYGTKVYIPQFGRTFIAEDCGSAIKGNKIDVYMNDESSVYSWGRKTIDIYIVG</sequence>
<dbReference type="CDD" id="cd14667">
    <property type="entry name" value="3D_containing_proteins"/>
    <property type="match status" value="1"/>
</dbReference>
<dbReference type="InterPro" id="IPR059180">
    <property type="entry name" value="3D_YorM"/>
</dbReference>
<keyword evidence="3" id="KW-1133">Transmembrane helix</keyword>
<evidence type="ECO:0000256" key="3">
    <source>
        <dbReference type="SAM" id="Phobius"/>
    </source>
</evidence>
<dbReference type="SMART" id="SM01208">
    <property type="entry name" value="G5"/>
    <property type="match status" value="1"/>
</dbReference>
<dbReference type="Pfam" id="PF06725">
    <property type="entry name" value="3D"/>
    <property type="match status" value="1"/>
</dbReference>
<dbReference type="InterPro" id="IPR010611">
    <property type="entry name" value="3D_dom"/>
</dbReference>
<dbReference type="SUPFAM" id="SSF50685">
    <property type="entry name" value="Barwin-like endoglucanases"/>
    <property type="match status" value="1"/>
</dbReference>
<evidence type="ECO:0000259" key="4">
    <source>
        <dbReference type="PROSITE" id="PS51109"/>
    </source>
</evidence>
<dbReference type="Gene3D" id="2.20.230.10">
    <property type="entry name" value="Resuscitation-promoting factor rpfb"/>
    <property type="match status" value="1"/>
</dbReference>
<evidence type="ECO:0000313" key="6">
    <source>
        <dbReference type="Proteomes" id="UP001301012"/>
    </source>
</evidence>
<dbReference type="Pfam" id="PF03990">
    <property type="entry name" value="DUF348"/>
    <property type="match status" value="1"/>
</dbReference>
<feature type="transmembrane region" description="Helical" evidence="3">
    <location>
        <begin position="12"/>
        <end position="30"/>
    </location>
</feature>
<dbReference type="InterPro" id="IPR036908">
    <property type="entry name" value="RlpA-like_sf"/>
</dbReference>
<dbReference type="Proteomes" id="UP001301012">
    <property type="component" value="Unassembled WGS sequence"/>
</dbReference>
<dbReference type="PANTHER" id="PTHR39160">
    <property type="entry name" value="CELL WALL-BINDING PROTEIN YOCH"/>
    <property type="match status" value="1"/>
</dbReference>
<keyword evidence="6" id="KW-1185">Reference proteome</keyword>
<evidence type="ECO:0000256" key="2">
    <source>
        <dbReference type="SAM" id="MobiDB-lite"/>
    </source>
</evidence>
<dbReference type="EMBL" id="JASKYM010000001">
    <property type="protein sequence ID" value="MDK2562815.1"/>
    <property type="molecule type" value="Genomic_DNA"/>
</dbReference>
<organism evidence="5 6">
    <name type="scientific">Romboutsia sedimentorum</name>
    <dbReference type="NCBI Taxonomy" id="1368474"/>
    <lineage>
        <taxon>Bacteria</taxon>
        <taxon>Bacillati</taxon>
        <taxon>Bacillota</taxon>
        <taxon>Clostridia</taxon>
        <taxon>Peptostreptococcales</taxon>
        <taxon>Peptostreptococcaceae</taxon>
        <taxon>Romboutsia</taxon>
    </lineage>
</organism>
<evidence type="ECO:0000256" key="1">
    <source>
        <dbReference type="ARBA" id="ARBA00022729"/>
    </source>
</evidence>
<protein>
    <submittedName>
        <fullName evidence="5">3D domain-containing protein</fullName>
    </submittedName>
</protein>
<keyword evidence="3" id="KW-0812">Transmembrane</keyword>
<feature type="compositionally biased region" description="Polar residues" evidence="2">
    <location>
        <begin position="177"/>
        <end position="187"/>
    </location>
</feature>
<dbReference type="PROSITE" id="PS51109">
    <property type="entry name" value="G5"/>
    <property type="match status" value="1"/>
</dbReference>
<dbReference type="Gene3D" id="2.40.40.10">
    <property type="entry name" value="RlpA-like domain"/>
    <property type="match status" value="1"/>
</dbReference>
<feature type="region of interest" description="Disordered" evidence="2">
    <location>
        <begin position="170"/>
        <end position="211"/>
    </location>
</feature>
<dbReference type="InterPro" id="IPR011098">
    <property type="entry name" value="G5_dom"/>
</dbReference>
<dbReference type="InterPro" id="IPR007137">
    <property type="entry name" value="DUF348"/>
</dbReference>